<dbReference type="EMBL" id="OMOJ01000002">
    <property type="protein sequence ID" value="SPF79948.1"/>
    <property type="molecule type" value="Genomic_DNA"/>
</dbReference>
<dbReference type="GO" id="GO:0030288">
    <property type="term" value="C:outer membrane-bounded periplasmic space"/>
    <property type="evidence" value="ECO:0007669"/>
    <property type="project" value="TreeGrafter"/>
</dbReference>
<dbReference type="Gene3D" id="3.40.190.10">
    <property type="entry name" value="Periplasmic binding protein-like II"/>
    <property type="match status" value="1"/>
</dbReference>
<dbReference type="Pfam" id="PF00496">
    <property type="entry name" value="SBP_bac_5"/>
    <property type="match status" value="1"/>
</dbReference>
<dbReference type="Gene3D" id="3.10.105.10">
    <property type="entry name" value="Dipeptide-binding Protein, Domain 3"/>
    <property type="match status" value="1"/>
</dbReference>
<dbReference type="AlphaFoldDB" id="A0A2R8AV80"/>
<comment type="subcellular location">
    <subcellularLocation>
        <location evidence="1">Periplasm</location>
    </subcellularLocation>
</comment>
<evidence type="ECO:0000256" key="1">
    <source>
        <dbReference type="ARBA" id="ARBA00004418"/>
    </source>
</evidence>
<dbReference type="PIRSF" id="PIRSF002741">
    <property type="entry name" value="MppA"/>
    <property type="match status" value="1"/>
</dbReference>
<dbReference type="OrthoDB" id="9803988at2"/>
<comment type="similarity">
    <text evidence="2">Belongs to the bacterial solute-binding protein 5 family.</text>
</comment>
<dbReference type="InterPro" id="IPR039424">
    <property type="entry name" value="SBP_5"/>
</dbReference>
<evidence type="ECO:0000256" key="3">
    <source>
        <dbReference type="ARBA" id="ARBA00022729"/>
    </source>
</evidence>
<feature type="signal peptide" evidence="4">
    <location>
        <begin position="1"/>
        <end position="26"/>
    </location>
</feature>
<dbReference type="PANTHER" id="PTHR30290">
    <property type="entry name" value="PERIPLASMIC BINDING COMPONENT OF ABC TRANSPORTER"/>
    <property type="match status" value="1"/>
</dbReference>
<dbReference type="GO" id="GO:1904680">
    <property type="term" value="F:peptide transmembrane transporter activity"/>
    <property type="evidence" value="ECO:0007669"/>
    <property type="project" value="TreeGrafter"/>
</dbReference>
<reference evidence="7" key="1">
    <citation type="submission" date="2018-03" db="EMBL/GenBank/DDBJ databases">
        <authorList>
            <person name="Rodrigo-Torres L."/>
            <person name="Arahal R. D."/>
            <person name="Lucena T."/>
        </authorList>
    </citation>
    <scope>NUCLEOTIDE SEQUENCE [LARGE SCALE GENOMIC DNA]</scope>
    <source>
        <strain evidence="7">CECT 8871</strain>
    </source>
</reference>
<proteinExistence type="inferred from homology"/>
<dbReference type="InterPro" id="IPR030678">
    <property type="entry name" value="Peptide/Ni-bd"/>
</dbReference>
<keyword evidence="3 4" id="KW-0732">Signal</keyword>
<feature type="chain" id="PRO_5015308374" description="Solute-binding protein family 5 domain-containing protein" evidence="4">
    <location>
        <begin position="27"/>
        <end position="620"/>
    </location>
</feature>
<protein>
    <recommendedName>
        <fullName evidence="5">Solute-binding protein family 5 domain-containing protein</fullName>
    </recommendedName>
</protein>
<evidence type="ECO:0000259" key="5">
    <source>
        <dbReference type="Pfam" id="PF00496"/>
    </source>
</evidence>
<dbReference type="RefSeq" id="WP_108885777.1">
    <property type="nucleotide sequence ID" value="NZ_OMOJ01000002.1"/>
</dbReference>
<evidence type="ECO:0000256" key="4">
    <source>
        <dbReference type="SAM" id="SignalP"/>
    </source>
</evidence>
<sequence length="620" mass="69920">MTIPALARLGLLASASLLSLAASAQAEDVIIKSHGYNYFGALVYPADYPHLNYVNPEAPKGGEIAEWAPGTFDSFNLYTRKGRAGALSTIGHEDLLTTFADDPTALYCLLCETLEYPESLDWVIFNLRPEVRFADGTPWKASDLKFTYDIFMEQGLPSFRAAFGSMIDSVEVLGEHQIRFNFKPDSPKRDRIGLAGIFPAFSQDWFEKTGARLDESTTEPFMGTGAYALDRYDFNERIVYKRRDDYWGKDLPQNVGRNNFDRIRIEYFADSSAAFEAFKAGTYTFRTENSSKEWATGYDFPALNDGHVVKTELPDGGLGSGQSFVFNLRRDKFDDIRVRQAIGLMFNFEWSNTSLFYGLYDRTESFWDNSDMKAAGAPTEGELAILKPMVDEGLLEASILTDEAVLPGVSGEDRPLDRKALRQASALLDEAGWIVGDDGLRRKDGEVLTVEFLESSPTFDRVINPYVQNLERLGVQAKLDRVDPAQETERTRNYDFDLTTHQFAMAFEPSTGLKQWFSSETVDDSSRNLMGLADPAVDRLIDIIVAAETQEDMKNGVRALDRVLRAKLFWVPQWNKNVHTVAYFDQFEHPELPPLALGELDFWWFNQEKHDALVAAGVLR</sequence>
<evidence type="ECO:0000313" key="6">
    <source>
        <dbReference type="EMBL" id="SPF79948.1"/>
    </source>
</evidence>
<accession>A0A2R8AV80</accession>
<dbReference type="InterPro" id="IPR000914">
    <property type="entry name" value="SBP_5_dom"/>
</dbReference>
<dbReference type="GO" id="GO:0042884">
    <property type="term" value="P:microcin transport"/>
    <property type="evidence" value="ECO:0007669"/>
    <property type="project" value="TreeGrafter"/>
</dbReference>
<dbReference type="Proteomes" id="UP000244904">
    <property type="component" value="Unassembled WGS sequence"/>
</dbReference>
<dbReference type="GO" id="GO:0043190">
    <property type="term" value="C:ATP-binding cassette (ABC) transporter complex"/>
    <property type="evidence" value="ECO:0007669"/>
    <property type="project" value="InterPro"/>
</dbReference>
<dbReference type="SUPFAM" id="SSF53850">
    <property type="entry name" value="Periplasmic binding protein-like II"/>
    <property type="match status" value="1"/>
</dbReference>
<keyword evidence="7" id="KW-1185">Reference proteome</keyword>
<dbReference type="CDD" id="cd08497">
    <property type="entry name" value="MbnE-like"/>
    <property type="match status" value="1"/>
</dbReference>
<gene>
    <name evidence="6" type="ORF">PRI8871_01750</name>
</gene>
<dbReference type="GO" id="GO:0015833">
    <property type="term" value="P:peptide transport"/>
    <property type="evidence" value="ECO:0007669"/>
    <property type="project" value="TreeGrafter"/>
</dbReference>
<organism evidence="6 7">
    <name type="scientific">Pseudoprimorskyibacter insulae</name>
    <dbReference type="NCBI Taxonomy" id="1695997"/>
    <lineage>
        <taxon>Bacteria</taxon>
        <taxon>Pseudomonadati</taxon>
        <taxon>Pseudomonadota</taxon>
        <taxon>Alphaproteobacteria</taxon>
        <taxon>Rhodobacterales</taxon>
        <taxon>Paracoccaceae</taxon>
        <taxon>Pseudoprimorskyibacter</taxon>
    </lineage>
</organism>
<evidence type="ECO:0000313" key="7">
    <source>
        <dbReference type="Proteomes" id="UP000244904"/>
    </source>
</evidence>
<name>A0A2R8AV80_9RHOB</name>
<dbReference type="PANTHER" id="PTHR30290:SF64">
    <property type="entry name" value="ABC TRANSPORTER PERIPLASMIC BINDING PROTEIN"/>
    <property type="match status" value="1"/>
</dbReference>
<feature type="domain" description="Solute-binding protein family 5" evidence="5">
    <location>
        <begin position="123"/>
        <end position="520"/>
    </location>
</feature>
<evidence type="ECO:0000256" key="2">
    <source>
        <dbReference type="ARBA" id="ARBA00005695"/>
    </source>
</evidence>